<reference evidence="4 5" key="1">
    <citation type="submission" date="2024-01" db="EMBL/GenBank/DDBJ databases">
        <authorList>
            <person name="Allen C."/>
            <person name="Tagirdzhanova G."/>
        </authorList>
    </citation>
    <scope>NUCLEOTIDE SEQUENCE [LARGE SCALE GENOMIC DNA]</scope>
</reference>
<feature type="region of interest" description="Disordered" evidence="1">
    <location>
        <begin position="578"/>
        <end position="648"/>
    </location>
</feature>
<dbReference type="Pfam" id="PF00024">
    <property type="entry name" value="PAN_1"/>
    <property type="match status" value="1"/>
</dbReference>
<feature type="domain" description="Apple" evidence="3">
    <location>
        <begin position="109"/>
        <end position="196"/>
    </location>
</feature>
<keyword evidence="2" id="KW-1133">Transmembrane helix</keyword>
<feature type="compositionally biased region" description="Low complexity" evidence="1">
    <location>
        <begin position="21"/>
        <end position="36"/>
    </location>
</feature>
<dbReference type="Gene3D" id="3.50.4.10">
    <property type="entry name" value="Hepatocyte Growth Factor"/>
    <property type="match status" value="1"/>
</dbReference>
<comment type="caution">
    <text evidence="4">The sequence shown here is derived from an EMBL/GenBank/DDBJ whole genome shotgun (WGS) entry which is preliminary data.</text>
</comment>
<evidence type="ECO:0000313" key="5">
    <source>
        <dbReference type="Proteomes" id="UP001642482"/>
    </source>
</evidence>
<feature type="compositionally biased region" description="Low complexity" evidence="1">
    <location>
        <begin position="590"/>
        <end position="608"/>
    </location>
</feature>
<accession>A0ABP0CH43</accession>
<protein>
    <recommendedName>
        <fullName evidence="3">Apple domain-containing protein</fullName>
    </recommendedName>
</protein>
<name>A0ABP0CH43_9PEZI</name>
<dbReference type="Pfam" id="PF14295">
    <property type="entry name" value="PAN_4"/>
    <property type="match status" value="1"/>
</dbReference>
<feature type="region of interest" description="Disordered" evidence="1">
    <location>
        <begin position="467"/>
        <end position="487"/>
    </location>
</feature>
<feature type="domain" description="Apple" evidence="3">
    <location>
        <begin position="199"/>
        <end position="288"/>
    </location>
</feature>
<feature type="compositionally biased region" description="Basic and acidic residues" evidence="1">
    <location>
        <begin position="615"/>
        <end position="625"/>
    </location>
</feature>
<feature type="compositionally biased region" description="Gly residues" evidence="1">
    <location>
        <begin position="88"/>
        <end position="100"/>
    </location>
</feature>
<dbReference type="PROSITE" id="PS50948">
    <property type="entry name" value="PAN"/>
    <property type="match status" value="2"/>
</dbReference>
<dbReference type="InterPro" id="IPR003609">
    <property type="entry name" value="Pan_app"/>
</dbReference>
<feature type="region of interest" description="Disordered" evidence="1">
    <location>
        <begin position="502"/>
        <end position="547"/>
    </location>
</feature>
<dbReference type="Proteomes" id="UP001642482">
    <property type="component" value="Unassembled WGS sequence"/>
</dbReference>
<keyword evidence="2" id="KW-0472">Membrane</keyword>
<keyword evidence="2" id="KW-0812">Transmembrane</keyword>
<feature type="compositionally biased region" description="Basic and acidic residues" evidence="1">
    <location>
        <begin position="578"/>
        <end position="589"/>
    </location>
</feature>
<feature type="region of interest" description="Disordered" evidence="1">
    <location>
        <begin position="1"/>
        <end position="75"/>
    </location>
</feature>
<evidence type="ECO:0000313" key="4">
    <source>
        <dbReference type="EMBL" id="CAK7231370.1"/>
    </source>
</evidence>
<keyword evidence="5" id="KW-1185">Reference proteome</keyword>
<evidence type="ECO:0000259" key="3">
    <source>
        <dbReference type="PROSITE" id="PS50948"/>
    </source>
</evidence>
<gene>
    <name evidence="4" type="ORF">SEUCBS140593_007902</name>
</gene>
<evidence type="ECO:0000256" key="1">
    <source>
        <dbReference type="SAM" id="MobiDB-lite"/>
    </source>
</evidence>
<feature type="compositionally biased region" description="Gly residues" evidence="1">
    <location>
        <begin position="37"/>
        <end position="75"/>
    </location>
</feature>
<dbReference type="EMBL" id="CAWUHD010000101">
    <property type="protein sequence ID" value="CAK7231370.1"/>
    <property type="molecule type" value="Genomic_DNA"/>
</dbReference>
<organism evidence="4 5">
    <name type="scientific">Sporothrix eucalyptigena</name>
    <dbReference type="NCBI Taxonomy" id="1812306"/>
    <lineage>
        <taxon>Eukaryota</taxon>
        <taxon>Fungi</taxon>
        <taxon>Dikarya</taxon>
        <taxon>Ascomycota</taxon>
        <taxon>Pezizomycotina</taxon>
        <taxon>Sordariomycetes</taxon>
        <taxon>Sordariomycetidae</taxon>
        <taxon>Ophiostomatales</taxon>
        <taxon>Ophiostomataceae</taxon>
        <taxon>Sporothrix</taxon>
    </lineage>
</organism>
<sequence>MHLPRGSVGSGRPVFPRQVPTSSTAFGGAAAAAGDASDGGGGGFGGPPGFGGGGFRGGFGRGGKGHGFPPFGGGGGFGGGAGGGAGGGTGGGGNTGGDGSTGTTTNNACPQTNGTTIGSVQSFILLCDSAVGGDVINSTTVSTFDECTVACASFHPKCEAVSFDGTTCSLKANLASSVAASSTTLNGGVGQFPPASSNCGTLGASVTQSNMNFNLFCNNVIDGADLTQNNAATLQDCMDQCVSTSGCGAVSYDASYSNGFKNCYLKTTGPPGPIVDTGIDTAVMGNAVAAADSSSSSVVAATSSSSVSSAAAPSTTNAGVITVPPPQPSIVTQTVVSVVTSISDSVSRTIATTEVITVPMLSGSTLAGGGVATATGTGAMTMTGAAISTMAAMSSSTASASLVSSTDSSSNSRAWIAAPVVGSVAAVMVVAVMFVLWGRRRRNNGLSSPLSPAFLFNRFRGGGGNGGNGSSGFRNLSSADSNTAPETRTILPFGNYWRAGGKDKKDDYADNGMSEKYGNSGMARKVVDEETSGGNSSRAGTGNGKSVPLIIDTGLARNSSSKGKSNIVAVAVTTDAAERAVRDKGKETSESSSSSRPTTSSNSSSEKPVPSRDLTSQHEKGKVVLRDSMNGLAQNRTTLDGIPIFLRE</sequence>
<proteinExistence type="predicted"/>
<evidence type="ECO:0000256" key="2">
    <source>
        <dbReference type="SAM" id="Phobius"/>
    </source>
</evidence>
<feature type="region of interest" description="Disordered" evidence="1">
    <location>
        <begin position="88"/>
        <end position="107"/>
    </location>
</feature>
<feature type="transmembrane region" description="Helical" evidence="2">
    <location>
        <begin position="414"/>
        <end position="437"/>
    </location>
</feature>